<accession>A0ABQ3CJ35</accession>
<name>A0ABQ3CJ35_9ACTN</name>
<keyword evidence="3" id="KW-1185">Reference proteome</keyword>
<dbReference type="Proteomes" id="UP000653644">
    <property type="component" value="Unassembled WGS sequence"/>
</dbReference>
<evidence type="ECO:0000256" key="1">
    <source>
        <dbReference type="SAM" id="MobiDB-lite"/>
    </source>
</evidence>
<gene>
    <name evidence="2" type="ORF">GCM10010345_26270</name>
</gene>
<feature type="region of interest" description="Disordered" evidence="1">
    <location>
        <begin position="1"/>
        <end position="22"/>
    </location>
</feature>
<proteinExistence type="predicted"/>
<organism evidence="2 3">
    <name type="scientific">Streptomyces canarius</name>
    <dbReference type="NCBI Taxonomy" id="285453"/>
    <lineage>
        <taxon>Bacteria</taxon>
        <taxon>Bacillati</taxon>
        <taxon>Actinomycetota</taxon>
        <taxon>Actinomycetes</taxon>
        <taxon>Kitasatosporales</taxon>
        <taxon>Streptomycetaceae</taxon>
        <taxon>Streptomyces</taxon>
    </lineage>
</organism>
<protein>
    <submittedName>
        <fullName evidence="2">Uncharacterized protein</fullName>
    </submittedName>
</protein>
<reference evidence="3" key="1">
    <citation type="journal article" date="2019" name="Int. J. Syst. Evol. Microbiol.">
        <title>The Global Catalogue of Microorganisms (GCM) 10K type strain sequencing project: providing services to taxonomists for standard genome sequencing and annotation.</title>
        <authorList>
            <consortium name="The Broad Institute Genomics Platform"/>
            <consortium name="The Broad Institute Genome Sequencing Center for Infectious Disease"/>
            <person name="Wu L."/>
            <person name="Ma J."/>
        </authorList>
    </citation>
    <scope>NUCLEOTIDE SEQUENCE [LARGE SCALE GENOMIC DNA]</scope>
    <source>
        <strain evidence="3">JCM 4733</strain>
    </source>
</reference>
<evidence type="ECO:0000313" key="2">
    <source>
        <dbReference type="EMBL" id="GHA20150.1"/>
    </source>
</evidence>
<sequence>MTGSVMAATDGGGERLGERVGSTAPALADAAEFDEPHGVDCLVSGRDDGDAVTLYERDADGSRSVVAAEVDVEEPSRRGALPDLFAALRGG</sequence>
<evidence type="ECO:0000313" key="3">
    <source>
        <dbReference type="Proteomes" id="UP000653644"/>
    </source>
</evidence>
<dbReference type="EMBL" id="BMVN01000007">
    <property type="protein sequence ID" value="GHA20150.1"/>
    <property type="molecule type" value="Genomic_DNA"/>
</dbReference>
<comment type="caution">
    <text evidence="2">The sequence shown here is derived from an EMBL/GenBank/DDBJ whole genome shotgun (WGS) entry which is preliminary data.</text>
</comment>